<evidence type="ECO:0000259" key="1">
    <source>
        <dbReference type="PROSITE" id="PS51502"/>
    </source>
</evidence>
<dbReference type="Pfam" id="PF07876">
    <property type="entry name" value="Dabb"/>
    <property type="match status" value="1"/>
</dbReference>
<protein>
    <submittedName>
        <fullName evidence="2">Dabb family protein</fullName>
    </submittedName>
</protein>
<accession>A0ABW0QKY6</accession>
<keyword evidence="3" id="KW-1185">Reference proteome</keyword>
<gene>
    <name evidence="2" type="ORF">ACFPP7_21170</name>
</gene>
<dbReference type="SUPFAM" id="SSF54909">
    <property type="entry name" value="Dimeric alpha+beta barrel"/>
    <property type="match status" value="1"/>
</dbReference>
<sequence length="94" mass="10601">MIKHIVMWRLKDAADAPHFKAQLDSCRELVPGMLGFEVAIRTADLEANCDVVLYSVFQDSAALAAYQNHPHHQHISRGLGALRETRSVLDYEIQ</sequence>
<name>A0ABW0QKY6_9BURK</name>
<comment type="caution">
    <text evidence="2">The sequence shown here is derived from an EMBL/GenBank/DDBJ whole genome shotgun (WGS) entry which is preliminary data.</text>
</comment>
<dbReference type="EMBL" id="JBHSMX010000065">
    <property type="protein sequence ID" value="MFC5523404.1"/>
    <property type="molecule type" value="Genomic_DNA"/>
</dbReference>
<organism evidence="2 3">
    <name type="scientific">Polaromonas jejuensis</name>
    <dbReference type="NCBI Taxonomy" id="457502"/>
    <lineage>
        <taxon>Bacteria</taxon>
        <taxon>Pseudomonadati</taxon>
        <taxon>Pseudomonadota</taxon>
        <taxon>Betaproteobacteria</taxon>
        <taxon>Burkholderiales</taxon>
        <taxon>Comamonadaceae</taxon>
        <taxon>Polaromonas</taxon>
    </lineage>
</organism>
<dbReference type="PANTHER" id="PTHR37832:SF1">
    <property type="entry name" value="STRESS-RESPONSE A_B BARREL DOMAIN-CONTAINING PROTEIN"/>
    <property type="match status" value="1"/>
</dbReference>
<evidence type="ECO:0000313" key="3">
    <source>
        <dbReference type="Proteomes" id="UP001596084"/>
    </source>
</evidence>
<dbReference type="InterPro" id="IPR013097">
    <property type="entry name" value="Dabb"/>
</dbReference>
<dbReference type="PROSITE" id="PS51502">
    <property type="entry name" value="S_R_A_B_BARREL"/>
    <property type="match status" value="1"/>
</dbReference>
<dbReference type="Gene3D" id="3.30.70.100">
    <property type="match status" value="1"/>
</dbReference>
<dbReference type="SMART" id="SM00886">
    <property type="entry name" value="Dabb"/>
    <property type="match status" value="1"/>
</dbReference>
<reference evidence="3" key="1">
    <citation type="journal article" date="2019" name="Int. J. Syst. Evol. Microbiol.">
        <title>The Global Catalogue of Microorganisms (GCM) 10K type strain sequencing project: providing services to taxonomists for standard genome sequencing and annotation.</title>
        <authorList>
            <consortium name="The Broad Institute Genomics Platform"/>
            <consortium name="The Broad Institute Genome Sequencing Center for Infectious Disease"/>
            <person name="Wu L."/>
            <person name="Ma J."/>
        </authorList>
    </citation>
    <scope>NUCLEOTIDE SEQUENCE [LARGE SCALE GENOMIC DNA]</scope>
    <source>
        <strain evidence="3">CGMCC 4.7277</strain>
    </source>
</reference>
<evidence type="ECO:0000313" key="2">
    <source>
        <dbReference type="EMBL" id="MFC5523404.1"/>
    </source>
</evidence>
<dbReference type="Proteomes" id="UP001596084">
    <property type="component" value="Unassembled WGS sequence"/>
</dbReference>
<dbReference type="RefSeq" id="WP_068832827.1">
    <property type="nucleotide sequence ID" value="NZ_JBHSMX010000065.1"/>
</dbReference>
<proteinExistence type="predicted"/>
<dbReference type="PANTHER" id="PTHR37832">
    <property type="entry name" value="BLL2683 PROTEIN"/>
    <property type="match status" value="1"/>
</dbReference>
<dbReference type="InterPro" id="IPR011008">
    <property type="entry name" value="Dimeric_a/b-barrel"/>
</dbReference>
<feature type="domain" description="Stress-response A/B barrel" evidence="1">
    <location>
        <begin position="2"/>
        <end position="91"/>
    </location>
</feature>